<dbReference type="RefSeq" id="WP_106092546.1">
    <property type="nucleotide sequence ID" value="NZ_PVNL01000115.1"/>
</dbReference>
<dbReference type="AlphaFoldDB" id="A0A2S9YAB8"/>
<sequence>MSGKTIGEAWREIAGERAWQLRPAWPPDVFAFTSVVLADSGAYRMVISPHSEASEHQWPPDMSPQQTDSAYDDVPRRRRRGDTVNDHAELRRARWQAHLNHTARDWRAFAESRERRRTPSGGRPAAGVEADPEGGPANGPGATIETLCQLIEASFDAPVAKLTDPAAWPLCRALLELHAHADVASAGFGVPGSCAEPGIGMRARQALLYRGTVSDFGTDRVRVLPKLRTPQTGLTIRSLSHNLGIDRSEVKVNWQTSTMLLPGERAHELSLLIIPWPYQVQASDFRASTILDTVVDPRAFGFFEYEPTQRFDPAHNLLRVISAAERDVGGISAVILPESSINEAELDAAEAALGDRVGFFLAGVRGHRRNYAYLGVRHPSHLARYDQDKHHRWRLDAAQIAQYGLGQSLDANRLWWEPMRVRQREINFVCANPWLCMAPLICEDLARPDPVADVIRAVGPNLVIALLMDGPQLSARWPGRYASVLADDPGSSILTVTSLGMALRSVPPGMTPRRTVALWKDPAEGAREIDLDPGADAVVVTVAAEFVEEFTADGRSDHGAAVRLVLTGVQQVFAPEPSSRADEAPGAASKPSDGHPR</sequence>
<evidence type="ECO:0000313" key="2">
    <source>
        <dbReference type="EMBL" id="PRQ02002.1"/>
    </source>
</evidence>
<reference evidence="2 3" key="1">
    <citation type="submission" date="2018-03" db="EMBL/GenBank/DDBJ databases">
        <title>Draft Genome Sequences of the Obligatory Marine Myxobacteria Enhygromyxa salina SWB007.</title>
        <authorList>
            <person name="Poehlein A."/>
            <person name="Moghaddam J.A."/>
            <person name="Harms H."/>
            <person name="Alanjari M."/>
            <person name="Koenig G.M."/>
            <person name="Daniel R."/>
            <person name="Schaeberle T.F."/>
        </authorList>
    </citation>
    <scope>NUCLEOTIDE SEQUENCE [LARGE SCALE GENOMIC DNA]</scope>
    <source>
        <strain evidence="2 3">SWB007</strain>
    </source>
</reference>
<dbReference type="OrthoDB" id="8737571at2"/>
<proteinExistence type="predicted"/>
<protein>
    <submittedName>
        <fullName evidence="2">Uncharacterized protein</fullName>
    </submittedName>
</protein>
<comment type="caution">
    <text evidence="2">The sequence shown here is derived from an EMBL/GenBank/DDBJ whole genome shotgun (WGS) entry which is preliminary data.</text>
</comment>
<dbReference type="EMBL" id="PVNL01000115">
    <property type="protein sequence ID" value="PRQ02002.1"/>
    <property type="molecule type" value="Genomic_DNA"/>
</dbReference>
<accession>A0A2S9YAB8</accession>
<feature type="region of interest" description="Disordered" evidence="1">
    <location>
        <begin position="50"/>
        <end position="85"/>
    </location>
</feature>
<feature type="region of interest" description="Disordered" evidence="1">
    <location>
        <begin position="108"/>
        <end position="140"/>
    </location>
</feature>
<feature type="region of interest" description="Disordered" evidence="1">
    <location>
        <begin position="574"/>
        <end position="597"/>
    </location>
</feature>
<dbReference type="Proteomes" id="UP000238823">
    <property type="component" value="Unassembled WGS sequence"/>
</dbReference>
<evidence type="ECO:0000256" key="1">
    <source>
        <dbReference type="SAM" id="MobiDB-lite"/>
    </source>
</evidence>
<name>A0A2S9YAB8_9BACT</name>
<evidence type="ECO:0000313" key="3">
    <source>
        <dbReference type="Proteomes" id="UP000238823"/>
    </source>
</evidence>
<organism evidence="2 3">
    <name type="scientific">Enhygromyxa salina</name>
    <dbReference type="NCBI Taxonomy" id="215803"/>
    <lineage>
        <taxon>Bacteria</taxon>
        <taxon>Pseudomonadati</taxon>
        <taxon>Myxococcota</taxon>
        <taxon>Polyangia</taxon>
        <taxon>Nannocystales</taxon>
        <taxon>Nannocystaceae</taxon>
        <taxon>Enhygromyxa</taxon>
    </lineage>
</organism>
<gene>
    <name evidence="2" type="ORF">ENSA7_56700</name>
</gene>